<proteinExistence type="predicted"/>
<evidence type="ECO:0000313" key="3">
    <source>
        <dbReference type="EMBL" id="KAH0551126.1"/>
    </source>
</evidence>
<accession>A0AAV7IES2</accession>
<evidence type="ECO:0000256" key="2">
    <source>
        <dbReference type="SAM" id="MobiDB-lite"/>
    </source>
</evidence>
<comment type="caution">
    <text evidence="3">The sequence shown here is derived from an EMBL/GenBank/DDBJ whole genome shotgun (WGS) entry which is preliminary data.</text>
</comment>
<feature type="compositionally biased region" description="Basic and acidic residues" evidence="2">
    <location>
        <begin position="85"/>
        <end position="97"/>
    </location>
</feature>
<feature type="compositionally biased region" description="Basic and acidic residues" evidence="2">
    <location>
        <begin position="36"/>
        <end position="65"/>
    </location>
</feature>
<feature type="compositionally biased region" description="Basic residues" evidence="2">
    <location>
        <begin position="98"/>
        <end position="112"/>
    </location>
</feature>
<sequence length="597" mass="69804">MAPVLRTKKLPDTSDNKSGKIQQLSSKIKVKRKNKVSAEVKQHRLEQKRIAEKLRREKRRNDPEAYKNYCQSERARNEKRKKEGKLKSIDQLSEREKRARRKQQNLWKKNSRTRQKENIELTMEQNNMNNNVESKQAKVGRKRIQKNLRKCFRDNKKLLDDNKNLRMKINSLHKKLQRLNIKKSDSTSPEYKVDKMLNGQNVNPEVRKTLILHQVMIQQLKLSYQESRSSKFKANIGVHRSNKPLEYIKNMKSNQKFIQDRVTSFYEENSKIIPDKKASIKMNGKQVTKRYMNATIKDLHSKFCSQMKIILVSMKRKFSQYTLGLVEYNVLYTLAWSTLQKSSHGFVTLSKSLRHDPSAIIVHIKKILDVYLATNPEIKKLHIMSDGPTTQYRNKKMFYLITQYFPQCYSQLEDITYNFSEAGHGKSSADGIGGYIKKLADDQVKYGTDVSNFDSLLAILRDRVKSVYIDCVSEDEISAIDLILPNNFKPFVGTMKVHQYTWNKLQHNFILFNSLSCFDCSNKNPCIHFAMGKIDYSINDTTEKMNKRLVAKTKKSDNSTSKLTKNLKCLEKDVAKDNLEKNETMLLRRSSRIKKKL</sequence>
<reference evidence="3 4" key="1">
    <citation type="journal article" date="2021" name="J. Hered.">
        <title>A chromosome-level genome assembly of the parasitoid wasp, Cotesia glomerata (Hymenoptera: Braconidae).</title>
        <authorList>
            <person name="Pinto B.J."/>
            <person name="Weis J.J."/>
            <person name="Gamble T."/>
            <person name="Ode P.J."/>
            <person name="Paul R."/>
            <person name="Zaspel J.M."/>
        </authorList>
    </citation>
    <scope>NUCLEOTIDE SEQUENCE [LARGE SCALE GENOMIC DNA]</scope>
    <source>
        <strain evidence="3">CgM1</strain>
    </source>
</reference>
<dbReference type="AlphaFoldDB" id="A0AAV7IES2"/>
<gene>
    <name evidence="3" type="ORF">KQX54_000175</name>
</gene>
<evidence type="ECO:0000313" key="4">
    <source>
        <dbReference type="Proteomes" id="UP000826195"/>
    </source>
</evidence>
<keyword evidence="1" id="KW-0175">Coiled coil</keyword>
<dbReference type="PANTHER" id="PTHR46601:SF1">
    <property type="entry name" value="ADF-H DOMAIN-CONTAINING PROTEIN"/>
    <property type="match status" value="1"/>
</dbReference>
<protein>
    <submittedName>
        <fullName evidence="3">Uncharacterized protein</fullName>
    </submittedName>
</protein>
<name>A0AAV7IES2_COTGL</name>
<feature type="coiled-coil region" evidence="1">
    <location>
        <begin position="155"/>
        <end position="182"/>
    </location>
</feature>
<organism evidence="3 4">
    <name type="scientific">Cotesia glomerata</name>
    <name type="common">Lepidopteran parasitic wasp</name>
    <name type="synonym">Apanteles glomeratus</name>
    <dbReference type="NCBI Taxonomy" id="32391"/>
    <lineage>
        <taxon>Eukaryota</taxon>
        <taxon>Metazoa</taxon>
        <taxon>Ecdysozoa</taxon>
        <taxon>Arthropoda</taxon>
        <taxon>Hexapoda</taxon>
        <taxon>Insecta</taxon>
        <taxon>Pterygota</taxon>
        <taxon>Neoptera</taxon>
        <taxon>Endopterygota</taxon>
        <taxon>Hymenoptera</taxon>
        <taxon>Apocrita</taxon>
        <taxon>Ichneumonoidea</taxon>
        <taxon>Braconidae</taxon>
        <taxon>Microgastrinae</taxon>
        <taxon>Cotesia</taxon>
    </lineage>
</organism>
<dbReference type="Proteomes" id="UP000826195">
    <property type="component" value="Unassembled WGS sequence"/>
</dbReference>
<feature type="compositionally biased region" description="Basic and acidic residues" evidence="2">
    <location>
        <begin position="9"/>
        <end position="18"/>
    </location>
</feature>
<keyword evidence="4" id="KW-1185">Reference proteome</keyword>
<feature type="region of interest" description="Disordered" evidence="2">
    <location>
        <begin position="1"/>
        <end position="112"/>
    </location>
</feature>
<dbReference type="EMBL" id="JAHXZJ010001605">
    <property type="protein sequence ID" value="KAH0551126.1"/>
    <property type="molecule type" value="Genomic_DNA"/>
</dbReference>
<dbReference type="PANTHER" id="PTHR46601">
    <property type="entry name" value="ULP_PROTEASE DOMAIN-CONTAINING PROTEIN"/>
    <property type="match status" value="1"/>
</dbReference>
<evidence type="ECO:0000256" key="1">
    <source>
        <dbReference type="SAM" id="Coils"/>
    </source>
</evidence>